<evidence type="ECO:0000256" key="1">
    <source>
        <dbReference type="ARBA" id="ARBA00006739"/>
    </source>
</evidence>
<dbReference type="CDD" id="cd04179">
    <property type="entry name" value="DPM_DPG-synthase_like"/>
    <property type="match status" value="1"/>
</dbReference>
<name>A0A6N7RQY3_9ACTN</name>
<dbReference type="PANTHER" id="PTHR48090:SF7">
    <property type="entry name" value="RFBJ PROTEIN"/>
    <property type="match status" value="1"/>
</dbReference>
<dbReference type="EMBL" id="VTFY01000013">
    <property type="protein sequence ID" value="MRX83669.1"/>
    <property type="molecule type" value="Genomic_DNA"/>
</dbReference>
<feature type="domain" description="Glycosyltransferase 2-like" evidence="3">
    <location>
        <begin position="15"/>
        <end position="171"/>
    </location>
</feature>
<keyword evidence="5" id="KW-1185">Reference proteome</keyword>
<feature type="transmembrane region" description="Helical" evidence="2">
    <location>
        <begin position="214"/>
        <end position="235"/>
    </location>
</feature>
<comment type="similarity">
    <text evidence="1">Belongs to the glycosyltransferase 2 family.</text>
</comment>
<dbReference type="InterPro" id="IPR029044">
    <property type="entry name" value="Nucleotide-diphossugar_trans"/>
</dbReference>
<proteinExistence type="inferred from homology"/>
<dbReference type="Pfam" id="PF00535">
    <property type="entry name" value="Glycos_transf_2"/>
    <property type="match status" value="1"/>
</dbReference>
<gene>
    <name evidence="4" type="ORF">GJG86_14390</name>
</gene>
<dbReference type="Proteomes" id="UP000438093">
    <property type="component" value="Unassembled WGS sequence"/>
</dbReference>
<dbReference type="RefSeq" id="WP_154334467.1">
    <property type="nucleotide sequence ID" value="NZ_VTFY01000013.1"/>
</dbReference>
<dbReference type="AlphaFoldDB" id="A0A6N7RQY3"/>
<evidence type="ECO:0000313" key="5">
    <source>
        <dbReference type="Proteomes" id="UP000438093"/>
    </source>
</evidence>
<keyword evidence="2" id="KW-0812">Transmembrane</keyword>
<evidence type="ECO:0000259" key="3">
    <source>
        <dbReference type="Pfam" id="PF00535"/>
    </source>
</evidence>
<organism evidence="4 5">
    <name type="scientific">Eggerthella guodeyinii</name>
    <dbReference type="NCBI Taxonomy" id="2690837"/>
    <lineage>
        <taxon>Bacteria</taxon>
        <taxon>Bacillati</taxon>
        <taxon>Actinomycetota</taxon>
        <taxon>Coriobacteriia</taxon>
        <taxon>Eggerthellales</taxon>
        <taxon>Eggerthellaceae</taxon>
        <taxon>Eggerthella</taxon>
    </lineage>
</organism>
<keyword evidence="2" id="KW-0472">Membrane</keyword>
<comment type="caution">
    <text evidence="4">The sequence shown here is derived from an EMBL/GenBank/DDBJ whole genome shotgun (WGS) entry which is preliminary data.</text>
</comment>
<evidence type="ECO:0000256" key="2">
    <source>
        <dbReference type="SAM" id="Phobius"/>
    </source>
</evidence>
<dbReference type="PANTHER" id="PTHR48090">
    <property type="entry name" value="UNDECAPRENYL-PHOSPHATE 4-DEOXY-4-FORMAMIDO-L-ARABINOSE TRANSFERASE-RELATED"/>
    <property type="match status" value="1"/>
</dbReference>
<dbReference type="SUPFAM" id="SSF53448">
    <property type="entry name" value="Nucleotide-diphospho-sugar transferases"/>
    <property type="match status" value="1"/>
</dbReference>
<dbReference type="InterPro" id="IPR001173">
    <property type="entry name" value="Glyco_trans_2-like"/>
</dbReference>
<dbReference type="GO" id="GO:0016740">
    <property type="term" value="F:transferase activity"/>
    <property type="evidence" value="ECO:0007669"/>
    <property type="project" value="UniProtKB-KW"/>
</dbReference>
<accession>A0A6N7RQY3</accession>
<evidence type="ECO:0000313" key="4">
    <source>
        <dbReference type="EMBL" id="MRX83669.1"/>
    </source>
</evidence>
<reference evidence="5" key="1">
    <citation type="submission" date="2019-08" db="EMBL/GenBank/DDBJ databases">
        <title>Arthrobacter sp. nov., isolated from plateau pika and Tibetan wild ass.</title>
        <authorList>
            <person name="Ge Y."/>
        </authorList>
    </citation>
    <scope>NUCLEOTIDE SEQUENCE [LARGE SCALE GENOMIC DNA]</scope>
    <source>
        <strain evidence="5">HF-4214</strain>
    </source>
</reference>
<dbReference type="Gene3D" id="3.90.550.10">
    <property type="entry name" value="Spore Coat Polysaccharide Biosynthesis Protein SpsA, Chain A"/>
    <property type="match status" value="1"/>
</dbReference>
<keyword evidence="4" id="KW-0808">Transferase</keyword>
<sequence>MKEFTTPQDARRVLVIIPAYNEQESIASTVQNVIDAGFDYIVVNDGSTDATKSICEEHGFNTLSLPQNLGIGGCVQAGHKYAFECGYDVDVQFDGDGQHDASYISSLVDQIDQGADLVVGSRFVDKTDGFQSTMLRRLGITWLSSWIRLFTRKKITDPTSGFRASGKRAIRLFCSSYPTDYPEPESIVLALKSSLSVKEAAVIMHERQGGKSSIAGLSSLYYMVKVSLAICIVSFSRNRF</sequence>
<protein>
    <submittedName>
        <fullName evidence="4">Glycosyltransferase</fullName>
    </submittedName>
</protein>
<dbReference type="InterPro" id="IPR050256">
    <property type="entry name" value="Glycosyltransferase_2"/>
</dbReference>
<keyword evidence="2" id="KW-1133">Transmembrane helix</keyword>